<dbReference type="Proteomes" id="UP000288079">
    <property type="component" value="Unassembled WGS sequence"/>
</dbReference>
<gene>
    <name evidence="1" type="ORF">KGMB02408_24590</name>
</gene>
<dbReference type="AlphaFoldDB" id="A0A401LVH2"/>
<dbReference type="EMBL" id="BHWB01000006">
    <property type="protein sequence ID" value="GCB35514.1"/>
    <property type="molecule type" value="Genomic_DNA"/>
</dbReference>
<proteinExistence type="predicted"/>
<dbReference type="NCBIfam" id="TIGR04149">
    <property type="entry name" value="GG_sam_targ_CFB"/>
    <property type="match status" value="1"/>
</dbReference>
<evidence type="ECO:0008006" key="3">
    <source>
        <dbReference type="Google" id="ProtNLM"/>
    </source>
</evidence>
<name>A0A401LVH2_9BACE</name>
<dbReference type="RefSeq" id="WP_125041426.1">
    <property type="nucleotide sequence ID" value="NZ_BHWB01000006.1"/>
</dbReference>
<dbReference type="InterPro" id="IPR026408">
    <property type="entry name" value="GG_sam_targ_CFB"/>
</dbReference>
<accession>A0A401LVH2</accession>
<reference evidence="1 2" key="1">
    <citation type="submission" date="2018-10" db="EMBL/GenBank/DDBJ databases">
        <title>Draft Genome Sequence of Bacteroides sp. KCTC 15687.</title>
        <authorList>
            <person name="Yu S.Y."/>
            <person name="Kim J.S."/>
            <person name="Oh B.S."/>
            <person name="Park S.H."/>
            <person name="Kang S.W."/>
            <person name="Park J.E."/>
            <person name="Choi S.H."/>
            <person name="Han K.I."/>
            <person name="Lee K.C."/>
            <person name="Eom M.K."/>
            <person name="Suh M.K."/>
            <person name="Lee D.H."/>
            <person name="Yoon H."/>
            <person name="Kim B."/>
            <person name="Yang S.J."/>
            <person name="Lee J.S."/>
            <person name="Lee J.H."/>
        </authorList>
    </citation>
    <scope>NUCLEOTIDE SEQUENCE [LARGE SCALE GENOMIC DNA]</scope>
    <source>
        <strain evidence="1 2">KCTC 15687</strain>
    </source>
</reference>
<evidence type="ECO:0000313" key="1">
    <source>
        <dbReference type="EMBL" id="GCB35514.1"/>
    </source>
</evidence>
<keyword evidence="2" id="KW-1185">Reference proteome</keyword>
<organism evidence="1 2">
    <name type="scientific">Bacteroides faecalis</name>
    <dbReference type="NCBI Taxonomy" id="2447885"/>
    <lineage>
        <taxon>Bacteria</taxon>
        <taxon>Pseudomonadati</taxon>
        <taxon>Bacteroidota</taxon>
        <taxon>Bacteroidia</taxon>
        <taxon>Bacteroidales</taxon>
        <taxon>Bacteroidaceae</taxon>
        <taxon>Bacteroides</taxon>
    </lineage>
</organism>
<protein>
    <recommendedName>
        <fullName evidence="3">Natural product</fullName>
    </recommendedName>
</protein>
<evidence type="ECO:0000313" key="2">
    <source>
        <dbReference type="Proteomes" id="UP000288079"/>
    </source>
</evidence>
<comment type="caution">
    <text evidence="1">The sequence shown here is derived from an EMBL/GenBank/DDBJ whole genome shotgun (WGS) entry which is preliminary data.</text>
</comment>
<sequence>MKKLSKIHLSRLEKMSLSKNEMLLLQGGVYYGNGQGSCGCGCLGPSSTEDNLAANSVYLLDTPGDWYGSITGDRPGMCWLMHWDYDLDKYVSEDTGSRG</sequence>
<dbReference type="OrthoDB" id="9911185at2"/>